<dbReference type="CDD" id="cd17712">
    <property type="entry name" value="BRCT_PAXIP1_rpt5"/>
    <property type="match status" value="1"/>
</dbReference>
<dbReference type="GO" id="GO:0006974">
    <property type="term" value="P:DNA damage response"/>
    <property type="evidence" value="ECO:0007669"/>
    <property type="project" value="UniProtKB-KW"/>
</dbReference>
<dbReference type="PANTHER" id="PTHR23196">
    <property type="entry name" value="PAX TRANSCRIPTION ACTIVATION DOMAIN INTERACTING PROTEIN"/>
    <property type="match status" value="1"/>
</dbReference>
<comment type="subcellular location">
    <subcellularLocation>
        <location evidence="1">Nucleus</location>
    </subcellularLocation>
</comment>
<evidence type="ECO:0000313" key="10">
    <source>
        <dbReference type="RefSeq" id="XP_013869297.1"/>
    </source>
</evidence>
<dbReference type="Pfam" id="PF16770">
    <property type="entry name" value="RTT107_BRCT_5"/>
    <property type="match status" value="1"/>
</dbReference>
<protein>
    <recommendedName>
        <fullName evidence="4">PAX-interacting protein 1</fullName>
    </recommendedName>
    <alternativeName>
        <fullName evidence="5">PAX transactivation activation domain-interacting protein</fullName>
    </alternativeName>
</protein>
<dbReference type="GeneID" id="106521317"/>
<dbReference type="GO" id="GO:0005634">
    <property type="term" value="C:nucleus"/>
    <property type="evidence" value="ECO:0007669"/>
    <property type="project" value="UniProtKB-SubCell"/>
</dbReference>
<dbReference type="CDD" id="cd17711">
    <property type="entry name" value="BRCT_PAXIP1_rpt3"/>
    <property type="match status" value="1"/>
</dbReference>
<dbReference type="PROSITE" id="PS50172">
    <property type="entry name" value="BRCT"/>
    <property type="match status" value="5"/>
</dbReference>
<feature type="region of interest" description="Disordered" evidence="7">
    <location>
        <begin position="183"/>
        <end position="272"/>
    </location>
</feature>
<feature type="compositionally biased region" description="Acidic residues" evidence="7">
    <location>
        <begin position="188"/>
        <end position="197"/>
    </location>
</feature>
<feature type="region of interest" description="Disordered" evidence="7">
    <location>
        <begin position="330"/>
        <end position="349"/>
    </location>
</feature>
<dbReference type="Gene3D" id="3.40.50.10190">
    <property type="entry name" value="BRCT domain"/>
    <property type="match status" value="6"/>
</dbReference>
<dbReference type="CDD" id="cd17710">
    <property type="entry name" value="BRCT_PAXIP1_rpt2"/>
    <property type="match status" value="1"/>
</dbReference>
<proteinExistence type="predicted"/>
<name>A0A2I4BNF4_AUSLI</name>
<dbReference type="InterPro" id="IPR051579">
    <property type="entry name" value="DDR_Transcriptional_Reg"/>
</dbReference>
<dbReference type="GO" id="GO:0060261">
    <property type="term" value="P:positive regulation of transcription initiation by RNA polymerase II"/>
    <property type="evidence" value="ECO:0007669"/>
    <property type="project" value="TreeGrafter"/>
</dbReference>
<sequence>MSDEEWKVPDELFKDVKFYVVGDIDQKVVQLLKAGKGKEVSYNALATHIIAEDGDNPEVGESREVFDLPVVKPSWVILSVRCGDLLPVTGFSPESGQIFFGVTVCLPRLPEDLSSLWAYVTFHGGECQLNLNKKVTHLVVKEPKGMKFECALKHSHIKIVTPDWITDSVSAKTRKDEALYHPRLTYVEPDEEEESEAESCNMRSRSDASSGGSSGEESSPRRRPGPKRFNSVSPTSPRKPERRSERMFDDSDDDSSTEKEGTNLNWTPAEVVAPTIPIPDGLARRRGGVPGSKDPVSAAGSGLINLCASVPPVPGSAGLGPAEVRSAAAAISHSAQQGGPGPEGMPGWNQAIRTLRNITNSADMQPASRPFVLQIIPNLPGSQTKPLDQTNLSHIQTPNNTNLPTFNQAKVAELQQQTLQQSHQSAQQHQQLPQQPQHPMMHLQQQQQQQLMKLQQSQVVQQQGFPQLQQQQQQQFLQQQQMFSQQQLRPQQLLRPGLQQLQQQLQQYQQQQQQRMHMLQQQQNQQQLHQQHLQQQQQQQQQHLLQMQKQQLQNQQHQNQQIFQQPPHISQLFGHEPGQDVPQDSFLLGCVFAVADYPEQMADKQLLATWKRVIQACGGVVDPTLTSRCTHLLCESQVSNMYVQALREGKRCVTAHWLSTVLKKKKMVPPHRTLHLPFAFPPGAKPCSQHIISVTGFVDADREDLKLMAYLAGARYTGYLCRSNTVLICKEPRGLKYEKAKEWKIPCVNAQWLCDILLGNFEALRQIQHSRYSIFTHPEPLAPNPQLVHNLLAAWRSPIKVTAEALANLQLVQKQKMSESTNTPANKKARLEEIQSPSKKLPPESTPRVVFTGLEPMQVQQYTKRLHALGGEVADCSQSATHLVASKVTRTVKFLTAMSVVKHTVTPEWLDESWRSQKFVDEQSYTLRDAEAEVLFNFSLEESLKRARSEPLFKGKVFYLTPGICPSLGTMKAILESAGGKLLSKQPSYRKIMEHKQNKNLPEIILISCDNDLHLCREYFMKNIDIHNAEFILTGVLTQKLDYELYKFT</sequence>
<evidence type="ECO:0000256" key="3">
    <source>
        <dbReference type="ARBA" id="ARBA00023242"/>
    </source>
</evidence>
<dbReference type="Pfam" id="PF16589">
    <property type="entry name" value="BRCT_2"/>
    <property type="match status" value="1"/>
</dbReference>
<dbReference type="CDD" id="cd17714">
    <property type="entry name" value="BRCT_PAXIP1_rpt1"/>
    <property type="match status" value="1"/>
</dbReference>
<evidence type="ECO:0000313" key="9">
    <source>
        <dbReference type="Proteomes" id="UP000192220"/>
    </source>
</evidence>
<dbReference type="STRING" id="52670.A0A2I4BNF4"/>
<evidence type="ECO:0000256" key="6">
    <source>
        <dbReference type="SAM" id="Coils"/>
    </source>
</evidence>
<feature type="region of interest" description="Disordered" evidence="7">
    <location>
        <begin position="816"/>
        <end position="847"/>
    </location>
</feature>
<dbReference type="PANTHER" id="PTHR23196:SF1">
    <property type="entry name" value="PAX-INTERACTING PROTEIN 1"/>
    <property type="match status" value="1"/>
</dbReference>
<dbReference type="InterPro" id="IPR036420">
    <property type="entry name" value="BRCT_dom_sf"/>
</dbReference>
<evidence type="ECO:0000256" key="5">
    <source>
        <dbReference type="ARBA" id="ARBA00030146"/>
    </source>
</evidence>
<dbReference type="Pfam" id="PF00533">
    <property type="entry name" value="BRCT"/>
    <property type="match status" value="1"/>
</dbReference>
<keyword evidence="6" id="KW-0175">Coiled coil</keyword>
<accession>A0A2I4BNF4</accession>
<feature type="domain" description="BRCT" evidence="8">
    <location>
        <begin position="8"/>
        <end position="93"/>
    </location>
</feature>
<feature type="domain" description="BRCT" evidence="8">
    <location>
        <begin position="94"/>
        <end position="182"/>
    </location>
</feature>
<feature type="compositionally biased region" description="Polar residues" evidence="7">
    <location>
        <begin position="816"/>
        <end position="825"/>
    </location>
</feature>
<dbReference type="FunCoup" id="A0A2I4BNF4">
    <property type="interactions" value="676"/>
</dbReference>
<keyword evidence="3" id="KW-0539">Nucleus</keyword>
<dbReference type="Pfam" id="PF12738">
    <property type="entry name" value="PTCB-BRCT"/>
    <property type="match status" value="2"/>
</dbReference>
<dbReference type="SUPFAM" id="SSF52113">
    <property type="entry name" value="BRCT domain"/>
    <property type="match status" value="5"/>
</dbReference>
<dbReference type="RefSeq" id="XP_013869297.1">
    <property type="nucleotide sequence ID" value="XM_014013843.1"/>
</dbReference>
<evidence type="ECO:0000256" key="1">
    <source>
        <dbReference type="ARBA" id="ARBA00004123"/>
    </source>
</evidence>
<dbReference type="InParanoid" id="A0A2I4BNF4"/>
<evidence type="ECO:0000256" key="2">
    <source>
        <dbReference type="ARBA" id="ARBA00022763"/>
    </source>
</evidence>
<dbReference type="InterPro" id="IPR001357">
    <property type="entry name" value="BRCT_dom"/>
</dbReference>
<keyword evidence="2" id="KW-0227">DNA damage</keyword>
<evidence type="ECO:0000259" key="8">
    <source>
        <dbReference type="PROSITE" id="PS50172"/>
    </source>
</evidence>
<dbReference type="Proteomes" id="UP000192220">
    <property type="component" value="Unplaced"/>
</dbReference>
<feature type="domain" description="BRCT" evidence="8">
    <location>
        <begin position="582"/>
        <end position="675"/>
    </location>
</feature>
<dbReference type="CDD" id="cd18440">
    <property type="entry name" value="BRCT_PAXIP1_rpt6"/>
    <property type="match status" value="1"/>
</dbReference>
<dbReference type="CDD" id="cd17730">
    <property type="entry name" value="BRCT_PAXIP1_rpt4"/>
    <property type="match status" value="1"/>
</dbReference>
<evidence type="ECO:0000256" key="4">
    <source>
        <dbReference type="ARBA" id="ARBA00023858"/>
    </source>
</evidence>
<feature type="coiled-coil region" evidence="6">
    <location>
        <begin position="498"/>
        <end position="565"/>
    </location>
</feature>
<evidence type="ECO:0000256" key="7">
    <source>
        <dbReference type="SAM" id="MobiDB-lite"/>
    </source>
</evidence>
<feature type="region of interest" description="Disordered" evidence="7">
    <location>
        <begin position="416"/>
        <end position="448"/>
    </location>
</feature>
<dbReference type="SMART" id="SM00292">
    <property type="entry name" value="BRCT"/>
    <property type="match status" value="6"/>
</dbReference>
<keyword evidence="9" id="KW-1185">Reference proteome</keyword>
<feature type="domain" description="BRCT" evidence="8">
    <location>
        <begin position="846"/>
        <end position="927"/>
    </location>
</feature>
<gene>
    <name evidence="10" type="primary">paxip1</name>
</gene>
<dbReference type="KEGG" id="alim:106521317"/>
<reference evidence="10" key="1">
    <citation type="submission" date="2025-08" db="UniProtKB">
        <authorList>
            <consortium name="RefSeq"/>
        </authorList>
    </citation>
    <scope>IDENTIFICATION</scope>
    <source>
        <strain evidence="10">Quisiro</strain>
        <tissue evidence="10">Liver</tissue>
    </source>
</reference>
<organism evidence="9 10">
    <name type="scientific">Austrofundulus limnaeus</name>
    <name type="common">Annual killifish</name>
    <dbReference type="NCBI Taxonomy" id="52670"/>
    <lineage>
        <taxon>Eukaryota</taxon>
        <taxon>Metazoa</taxon>
        <taxon>Chordata</taxon>
        <taxon>Craniata</taxon>
        <taxon>Vertebrata</taxon>
        <taxon>Euteleostomi</taxon>
        <taxon>Actinopterygii</taxon>
        <taxon>Neopterygii</taxon>
        <taxon>Teleostei</taxon>
        <taxon>Neoteleostei</taxon>
        <taxon>Acanthomorphata</taxon>
        <taxon>Ovalentaria</taxon>
        <taxon>Atherinomorphae</taxon>
        <taxon>Cyprinodontiformes</taxon>
        <taxon>Rivulidae</taxon>
        <taxon>Austrofundulus</taxon>
    </lineage>
</organism>
<feature type="compositionally biased region" description="Basic and acidic residues" evidence="7">
    <location>
        <begin position="238"/>
        <end position="249"/>
    </location>
</feature>
<dbReference type="AlphaFoldDB" id="A0A2I4BNF4"/>
<feature type="compositionally biased region" description="Low complexity" evidence="7">
    <location>
        <begin position="207"/>
        <end position="217"/>
    </location>
</feature>
<feature type="region of interest" description="Disordered" evidence="7">
    <location>
        <begin position="382"/>
        <end position="404"/>
    </location>
</feature>
<feature type="domain" description="BRCT" evidence="8">
    <location>
        <begin position="682"/>
        <end position="753"/>
    </location>
</feature>
<dbReference type="OrthoDB" id="342264at2759"/>
<dbReference type="CTD" id="22976"/>